<evidence type="ECO:0000256" key="1">
    <source>
        <dbReference type="PROSITE-ProRule" id="PRU00047"/>
    </source>
</evidence>
<dbReference type="GO" id="GO:0019899">
    <property type="term" value="F:enzyme binding"/>
    <property type="evidence" value="ECO:0007669"/>
    <property type="project" value="UniProtKB-ARBA"/>
</dbReference>
<feature type="compositionally biased region" description="Polar residues" evidence="2">
    <location>
        <begin position="596"/>
        <end position="618"/>
    </location>
</feature>
<feature type="region of interest" description="Disordered" evidence="2">
    <location>
        <begin position="488"/>
        <end position="515"/>
    </location>
</feature>
<feature type="compositionally biased region" description="Basic residues" evidence="2">
    <location>
        <begin position="495"/>
        <end position="505"/>
    </location>
</feature>
<dbReference type="SUPFAM" id="SSF57756">
    <property type="entry name" value="Retrovirus zinc finger-like domains"/>
    <property type="match status" value="1"/>
</dbReference>
<dbReference type="InterPro" id="IPR036875">
    <property type="entry name" value="Znf_CCHC_sf"/>
</dbReference>
<dbReference type="Gene3D" id="4.10.60.10">
    <property type="entry name" value="Zinc finger, CCHC-type"/>
    <property type="match status" value="1"/>
</dbReference>
<proteinExistence type="predicted"/>
<keyword evidence="1" id="KW-0862">Zinc</keyword>
<dbReference type="AlphaFoldDB" id="A0A914V0Q8"/>
<keyword evidence="4" id="KW-1185">Reference proteome</keyword>
<sequence>MDAARTVATERFENSWRASAVGIRSRDARRIRLTARGNSTRFLASRSSPLLRTACIARDFQICPESWRQLHSTTSTPSKKGSTPVKERSATDTRPLSCFVCAQSGHIAQQCTAPHALMHDLGVLNKSVTRYDNWQLIESAAASLEKQRATDSSSGAEKDVRIVTDAIDECLRGRSKETIMSQLDIDSMRDLSQLLLRKSIRSRVAVVLRSADRQQLLDRFCLTSSLFAKYAHSAFGKRQAGLTKKLFHNRLVNFKWRLWTDLFDRMEAAISAAQATLSPNKLTADVSTPVKSTIARVVQEAAAASTEVVKPSATPTSAELTPIITTDLGAVETSATKWEAHRDLAAQLKESLRAYGQSMGASGELLSEMVHRCNLLFCRSAELSSRLLPIFASEDQTRLVDRICKAMYGMADLMHSHQLQNIGCCTAKKRCARMRRLRKLRLFRGENTKSKNQLELIQDQQLIEEVKCGLGRLEKAVVSGKRLDANACEQQQKTANKKQKKKKGETKKGEKEEEKKLATSVIGTFKQPRVKQTLTVIAKTAARYTAELRRRALQPDYSGWHEYVERVEAPGGYLRGTDWPSSAHNPKSTLAGYGVSQPNLASSRPSLTVEQRQTTTLKRSIKSHNFDDVQSGESSSSAAKRSRLQRYNLRYQ</sequence>
<evidence type="ECO:0000259" key="3">
    <source>
        <dbReference type="PROSITE" id="PS50158"/>
    </source>
</evidence>
<evidence type="ECO:0000256" key="2">
    <source>
        <dbReference type="SAM" id="MobiDB-lite"/>
    </source>
</evidence>
<protein>
    <submittedName>
        <fullName evidence="5">CCHC-type domain-containing protein</fullName>
    </submittedName>
</protein>
<keyword evidence="1" id="KW-0863">Zinc-finger</keyword>
<evidence type="ECO:0000313" key="5">
    <source>
        <dbReference type="WBParaSite" id="PSAMB.scaffold1403size31945.g12979.t1"/>
    </source>
</evidence>
<feature type="compositionally biased region" description="Basic and acidic residues" evidence="2">
    <location>
        <begin position="506"/>
        <end position="515"/>
    </location>
</feature>
<feature type="domain" description="CCHC-type" evidence="3">
    <location>
        <begin position="98"/>
        <end position="111"/>
    </location>
</feature>
<dbReference type="InterPro" id="IPR001878">
    <property type="entry name" value="Znf_CCHC"/>
</dbReference>
<dbReference type="GO" id="GO:0003676">
    <property type="term" value="F:nucleic acid binding"/>
    <property type="evidence" value="ECO:0007669"/>
    <property type="project" value="InterPro"/>
</dbReference>
<evidence type="ECO:0000313" key="4">
    <source>
        <dbReference type="Proteomes" id="UP000887566"/>
    </source>
</evidence>
<accession>A0A914V0Q8</accession>
<dbReference type="Proteomes" id="UP000887566">
    <property type="component" value="Unplaced"/>
</dbReference>
<dbReference type="PROSITE" id="PS50158">
    <property type="entry name" value="ZF_CCHC"/>
    <property type="match status" value="1"/>
</dbReference>
<feature type="region of interest" description="Disordered" evidence="2">
    <location>
        <begin position="588"/>
        <end position="652"/>
    </location>
</feature>
<dbReference type="WBParaSite" id="PSAMB.scaffold1403size31945.g12979.t1">
    <property type="protein sequence ID" value="PSAMB.scaffold1403size31945.g12979.t1"/>
    <property type="gene ID" value="PSAMB.scaffold1403size31945.g12979"/>
</dbReference>
<dbReference type="GO" id="GO:0008270">
    <property type="term" value="F:zinc ion binding"/>
    <property type="evidence" value="ECO:0007669"/>
    <property type="project" value="UniProtKB-KW"/>
</dbReference>
<keyword evidence="1" id="KW-0479">Metal-binding</keyword>
<reference evidence="5" key="1">
    <citation type="submission" date="2022-11" db="UniProtKB">
        <authorList>
            <consortium name="WormBaseParasite"/>
        </authorList>
    </citation>
    <scope>IDENTIFICATION</scope>
</reference>
<organism evidence="4 5">
    <name type="scientific">Plectus sambesii</name>
    <dbReference type="NCBI Taxonomy" id="2011161"/>
    <lineage>
        <taxon>Eukaryota</taxon>
        <taxon>Metazoa</taxon>
        <taxon>Ecdysozoa</taxon>
        <taxon>Nematoda</taxon>
        <taxon>Chromadorea</taxon>
        <taxon>Plectida</taxon>
        <taxon>Plectina</taxon>
        <taxon>Plectoidea</taxon>
        <taxon>Plectidae</taxon>
        <taxon>Plectus</taxon>
    </lineage>
</organism>
<name>A0A914V0Q8_9BILA</name>